<dbReference type="InterPro" id="IPR017853">
    <property type="entry name" value="GH"/>
</dbReference>
<dbReference type="Gene3D" id="2.60.40.1180">
    <property type="entry name" value="Golgi alpha-mannosidase II"/>
    <property type="match status" value="2"/>
</dbReference>
<dbReference type="PANTHER" id="PTHR22762">
    <property type="entry name" value="ALPHA-GLUCOSIDASE"/>
    <property type="match status" value="1"/>
</dbReference>
<evidence type="ECO:0000256" key="1">
    <source>
        <dbReference type="ARBA" id="ARBA00001657"/>
    </source>
</evidence>
<sequence length="993" mass="110145">MDTYIPQQLRLASGALDFCIHDWQDAILSCIHSAAKHTTQQPQYPPAFPLQPSLASSYNNAPSVLPNILDAAAPNAQNVCPGYKASNVKQSNSGLQADLTLAGTPCNVYGNDIQDLVLSVQYQNQSRLAVSITPKYLAPHNESLYILDERFTPKPGMEDGSSNTTSDLAFTWSNDPSFQFEVTRVGSGETIFSTYGKKIIFEDQFLELVTSMVPDYNVYGFAEAFHSFRLGNNYTQTFWNAYNLDNDQLPDVNGHSTHPVYLETRYGNGSSTSHGVYARNAHGQEWLLREDTITYRTIGGSFEFYFLSGPSPKEVISQYQVGIVNTPGMQAYWALGFHQCRWGYLNWTNLRDVVELYEEAGIQLEGIMNDLDYLNLNRDFTHNANYPADEGKVFLDWLHARGQYYLPILDPNIYAPDPTNASDAYPPFDRGNELDVFIRNGNDSLYYGMEWNGFSVWPDFSVPQAQQFWTEQFAEFRKTLAFDGFWLDVSDPTSWCTGSCGQYQRSLNPVHVPFALPGDPNTNIAVDYRYPEMFNVTNATEAASASASRALQMLAYPSMTLAPSPVLERTLATPGVRNLNFPPYAINNFLPGHSLLKQVIAPNATHLNGPYNSTEYELHNLYGHLSANASYNALVAVYEGKRPWFMARSTFAGSGAFAGHWGGDTNSNWGDMYFGISQALQFSIAGIPYFGVETCGFNGNADMELCTRWMQLSAWFPMYRNHNNRNTIAQEAYRWSTTTESTRRIMNIRYSLLPYTYTLFHKANVAGETVLRALAWEFPEDASLKAIDNQFMSGPALLVIPVLAPLATSVQGVFPGVSTGTIWYDWYTLAKVDVAAGENKTLSAHIEHQPIFVRGGYIIPIQKAGNTTAMSRKSPWSLLIALDKDGAANGELYLDDGINIVQNATKNVEISFANDTLSTKVTGAFEDGIPLANITIAGALALPRDIKLHVDGAACETSVLVVKNGGNVTYITGLEGVTTAGAWQSDLTLQLIY</sequence>
<evidence type="ECO:0000313" key="9">
    <source>
        <dbReference type="Proteomes" id="UP000027730"/>
    </source>
</evidence>
<dbReference type="GeneID" id="25417467"/>
<dbReference type="GO" id="GO:0004558">
    <property type="term" value="F:alpha-1,4-glucosidase activity"/>
    <property type="evidence" value="ECO:0007669"/>
    <property type="project" value="UniProtKB-EC"/>
</dbReference>
<keyword evidence="5" id="KW-0378">Hydrolase</keyword>
<dbReference type="Proteomes" id="UP000027730">
    <property type="component" value="Unassembled WGS sequence"/>
</dbReference>
<dbReference type="Pfam" id="PF01055">
    <property type="entry name" value="Glyco_hydro_31_2nd"/>
    <property type="match status" value="1"/>
</dbReference>
<evidence type="ECO:0000256" key="2">
    <source>
        <dbReference type="ARBA" id="ARBA00007806"/>
    </source>
</evidence>
<reference evidence="8 9" key="1">
    <citation type="journal article" date="2014" name="BMC Genomics">
        <title>Genome sequencing of four Aureobasidium pullulans varieties: biotechnological potential, stress tolerance, and description of new species.</title>
        <authorList>
            <person name="Gostin Ar C."/>
            <person name="Ohm R.A."/>
            <person name="Kogej T."/>
            <person name="Sonjak S."/>
            <person name="Turk M."/>
            <person name="Zajc J."/>
            <person name="Zalar P."/>
            <person name="Grube M."/>
            <person name="Sun H."/>
            <person name="Han J."/>
            <person name="Sharma A."/>
            <person name="Chiniquy J."/>
            <person name="Ngan C.Y."/>
            <person name="Lipzen A."/>
            <person name="Barry K."/>
            <person name="Grigoriev I.V."/>
            <person name="Gunde-Cimerman N."/>
        </authorList>
    </citation>
    <scope>NUCLEOTIDE SEQUENCE [LARGE SCALE GENOMIC DNA]</scope>
    <source>
        <strain evidence="8 9">CBS 147.97</strain>
    </source>
</reference>
<keyword evidence="9" id="KW-1185">Reference proteome</keyword>
<dbReference type="Gene3D" id="2.60.40.1760">
    <property type="entry name" value="glycosyl hydrolase (family 31)"/>
    <property type="match status" value="1"/>
</dbReference>
<dbReference type="InterPro" id="IPR011013">
    <property type="entry name" value="Gal_mutarotase_sf_dom"/>
</dbReference>
<dbReference type="STRING" id="1043004.A0A074WA74"/>
<organism evidence="8 9">
    <name type="scientific">Aureobasidium namibiae CBS 147.97</name>
    <dbReference type="NCBI Taxonomy" id="1043004"/>
    <lineage>
        <taxon>Eukaryota</taxon>
        <taxon>Fungi</taxon>
        <taxon>Dikarya</taxon>
        <taxon>Ascomycota</taxon>
        <taxon>Pezizomycotina</taxon>
        <taxon>Dothideomycetes</taxon>
        <taxon>Dothideomycetidae</taxon>
        <taxon>Dothideales</taxon>
        <taxon>Saccotheciaceae</taxon>
        <taxon>Aureobasidium</taxon>
    </lineage>
</organism>
<dbReference type="HOGENOM" id="CLU_000631_11_0_1"/>
<dbReference type="SUPFAM" id="SSF51011">
    <property type="entry name" value="Glycosyl hydrolase domain"/>
    <property type="match status" value="1"/>
</dbReference>
<evidence type="ECO:0000256" key="3">
    <source>
        <dbReference type="ARBA" id="ARBA00012741"/>
    </source>
</evidence>
<keyword evidence="5" id="KW-0326">Glycosidase</keyword>
<dbReference type="GO" id="GO:0030246">
    <property type="term" value="F:carbohydrate binding"/>
    <property type="evidence" value="ECO:0007669"/>
    <property type="project" value="InterPro"/>
</dbReference>
<name>A0A074WA74_9PEZI</name>
<dbReference type="AlphaFoldDB" id="A0A074WA74"/>
<dbReference type="PANTHER" id="PTHR22762:SF133">
    <property type="entry name" value="P-TYPE DOMAIN-CONTAINING PROTEIN"/>
    <property type="match status" value="1"/>
</dbReference>
<gene>
    <name evidence="8" type="ORF">M436DRAFT_85026</name>
</gene>
<dbReference type="EC" id="3.2.1.20" evidence="3"/>
<dbReference type="SUPFAM" id="SSF51445">
    <property type="entry name" value="(Trans)glycosidases"/>
    <property type="match status" value="1"/>
</dbReference>
<evidence type="ECO:0000259" key="7">
    <source>
        <dbReference type="Pfam" id="PF21365"/>
    </source>
</evidence>
<dbReference type="InterPro" id="IPR048395">
    <property type="entry name" value="Glyco_hydro_31_C"/>
</dbReference>
<dbReference type="CDD" id="cd06602">
    <property type="entry name" value="GH31_MGAM_SI_GAA"/>
    <property type="match status" value="1"/>
</dbReference>
<accession>A0A074WA74</accession>
<dbReference type="EMBL" id="KL584719">
    <property type="protein sequence ID" value="KEQ69980.1"/>
    <property type="molecule type" value="Genomic_DNA"/>
</dbReference>
<feature type="domain" description="Glycosyl hydrolase family 31 C-terminal" evidence="7">
    <location>
        <begin position="767"/>
        <end position="859"/>
    </location>
</feature>
<proteinExistence type="inferred from homology"/>
<comment type="similarity">
    <text evidence="2 5">Belongs to the glycosyl hydrolase 31 family.</text>
</comment>
<dbReference type="Pfam" id="PF21365">
    <property type="entry name" value="Glyco_hydro_31_3rd"/>
    <property type="match status" value="1"/>
</dbReference>
<dbReference type="Gene3D" id="3.20.20.80">
    <property type="entry name" value="Glycosidases"/>
    <property type="match status" value="2"/>
</dbReference>
<evidence type="ECO:0000256" key="4">
    <source>
        <dbReference type="ARBA" id="ARBA00023180"/>
    </source>
</evidence>
<feature type="domain" description="Glycoside hydrolase family 31 TIM barrel" evidence="6">
    <location>
        <begin position="327"/>
        <end position="759"/>
    </location>
</feature>
<dbReference type="SUPFAM" id="SSF74650">
    <property type="entry name" value="Galactose mutarotase-like"/>
    <property type="match status" value="1"/>
</dbReference>
<protein>
    <recommendedName>
        <fullName evidence="3">alpha-glucosidase</fullName>
        <ecNumber evidence="3">3.2.1.20</ecNumber>
    </recommendedName>
</protein>
<dbReference type="RefSeq" id="XP_013424211.1">
    <property type="nucleotide sequence ID" value="XM_013568757.1"/>
</dbReference>
<dbReference type="InterPro" id="IPR013780">
    <property type="entry name" value="Glyco_hydro_b"/>
</dbReference>
<evidence type="ECO:0000259" key="6">
    <source>
        <dbReference type="Pfam" id="PF01055"/>
    </source>
</evidence>
<keyword evidence="4" id="KW-0325">Glycoprotein</keyword>
<dbReference type="GO" id="GO:0005975">
    <property type="term" value="P:carbohydrate metabolic process"/>
    <property type="evidence" value="ECO:0007669"/>
    <property type="project" value="InterPro"/>
</dbReference>
<dbReference type="InterPro" id="IPR000322">
    <property type="entry name" value="Glyco_hydro_31_TIM"/>
</dbReference>
<dbReference type="CDD" id="cd14752">
    <property type="entry name" value="GH31_N"/>
    <property type="match status" value="1"/>
</dbReference>
<evidence type="ECO:0000256" key="5">
    <source>
        <dbReference type="RuleBase" id="RU361185"/>
    </source>
</evidence>
<comment type="catalytic activity">
    <reaction evidence="1">
        <text>Hydrolysis of terminal, non-reducing (1-&gt;4)-linked alpha-D-glucose residues with release of alpha-D-glucose.</text>
        <dbReference type="EC" id="3.2.1.20"/>
    </reaction>
</comment>
<dbReference type="OrthoDB" id="5839090at2759"/>
<evidence type="ECO:0000313" key="8">
    <source>
        <dbReference type="EMBL" id="KEQ69980.1"/>
    </source>
</evidence>